<organism evidence="1 2">
    <name type="scientific">Alteromonas australica</name>
    <dbReference type="NCBI Taxonomy" id="589873"/>
    <lineage>
        <taxon>Bacteria</taxon>
        <taxon>Pseudomonadati</taxon>
        <taxon>Pseudomonadota</taxon>
        <taxon>Gammaproteobacteria</taxon>
        <taxon>Alteromonadales</taxon>
        <taxon>Alteromonadaceae</taxon>
        <taxon>Alteromonas/Salinimonas group</taxon>
        <taxon>Alteromonas</taxon>
    </lineage>
</organism>
<accession>A0A075NZX4</accession>
<reference evidence="1 2" key="1">
    <citation type="submission" date="2014-06" db="EMBL/GenBank/DDBJ databases">
        <title>Genomes of Alteromonas australica, a world apart.</title>
        <authorList>
            <person name="Gonzaga A."/>
            <person name="Lopez-Perez M."/>
            <person name="Rodriguez-Valera F."/>
        </authorList>
    </citation>
    <scope>NUCLEOTIDE SEQUENCE [LARGE SCALE GENOMIC DNA]</scope>
    <source>
        <strain evidence="1 2">H 17</strain>
    </source>
</reference>
<evidence type="ECO:0000313" key="1">
    <source>
        <dbReference type="EMBL" id="AIF99088.1"/>
    </source>
</evidence>
<gene>
    <name evidence="1" type="ORF">EP13_10575</name>
</gene>
<dbReference type="RefSeq" id="WP_044057221.1">
    <property type="nucleotide sequence ID" value="NZ_CBCSKJ010000001.1"/>
</dbReference>
<dbReference type="GeneID" id="78255349"/>
<dbReference type="KEGG" id="aal:EP13_10575"/>
<name>A0A075NZX4_9ALTE</name>
<dbReference type="EMBL" id="CP008849">
    <property type="protein sequence ID" value="AIF99088.1"/>
    <property type="molecule type" value="Genomic_DNA"/>
</dbReference>
<protein>
    <submittedName>
        <fullName evidence="1">Uncharacterized protein</fullName>
    </submittedName>
</protein>
<dbReference type="Proteomes" id="UP000056090">
    <property type="component" value="Chromosome"/>
</dbReference>
<dbReference type="AlphaFoldDB" id="A0A075NZX4"/>
<keyword evidence="2" id="KW-1185">Reference proteome</keyword>
<proteinExistence type="predicted"/>
<sequence length="70" mass="7894">MNQTVILRDGIIPFCFADNSGSVFYDEYSGDILSLALCFSIESGKLHITEYHAYSIEKLEKRGWIVSDDA</sequence>
<evidence type="ECO:0000313" key="2">
    <source>
        <dbReference type="Proteomes" id="UP000056090"/>
    </source>
</evidence>